<evidence type="ECO:0000256" key="2">
    <source>
        <dbReference type="ARBA" id="ARBA00023315"/>
    </source>
</evidence>
<dbReference type="PANTHER" id="PTHR43877">
    <property type="entry name" value="AMINOALKYLPHOSPHONATE N-ACETYLTRANSFERASE-RELATED-RELATED"/>
    <property type="match status" value="1"/>
</dbReference>
<keyword evidence="4" id="KW-0689">Ribosomal protein</keyword>
<dbReference type="Pfam" id="PF00583">
    <property type="entry name" value="Acetyltransf_1"/>
    <property type="match status" value="1"/>
</dbReference>
<proteinExistence type="predicted"/>
<dbReference type="RefSeq" id="WP_074612149.1">
    <property type="nucleotide sequence ID" value="NZ_FNGY01000012.1"/>
</dbReference>
<dbReference type="InterPro" id="IPR050832">
    <property type="entry name" value="Bact_Acetyltransf"/>
</dbReference>
<dbReference type="CDD" id="cd04301">
    <property type="entry name" value="NAT_SF"/>
    <property type="match status" value="1"/>
</dbReference>
<dbReference type="Proteomes" id="UP000183200">
    <property type="component" value="Unassembled WGS sequence"/>
</dbReference>
<keyword evidence="2" id="KW-0012">Acyltransferase</keyword>
<keyword evidence="1" id="KW-0808">Transferase</keyword>
<dbReference type="GO" id="GO:0005840">
    <property type="term" value="C:ribosome"/>
    <property type="evidence" value="ECO:0007669"/>
    <property type="project" value="UniProtKB-KW"/>
</dbReference>
<dbReference type="InterPro" id="IPR000182">
    <property type="entry name" value="GNAT_dom"/>
</dbReference>
<sequence>MKDILIRKATFNDMETLLLFEQGVVAAERPFDPTLKPAGVKYYDIDQMINSTEVELLVAASGDEVIGSGYARIESVKPYLLHEQHAYLGFMYVDPRYRGLGVNQKIIEALSSWSASRGITELRLDVYQTNEPAIKAYEKAGFTRHIIQMRKEI</sequence>
<keyword evidence="4" id="KW-0687">Ribonucleoprotein</keyword>
<evidence type="ECO:0000256" key="1">
    <source>
        <dbReference type="ARBA" id="ARBA00022679"/>
    </source>
</evidence>
<dbReference type="PANTHER" id="PTHR43877:SF2">
    <property type="entry name" value="AMINOALKYLPHOSPHONATE N-ACETYLTRANSFERASE-RELATED"/>
    <property type="match status" value="1"/>
</dbReference>
<dbReference type="GO" id="GO:0016747">
    <property type="term" value="F:acyltransferase activity, transferring groups other than amino-acyl groups"/>
    <property type="evidence" value="ECO:0007669"/>
    <property type="project" value="InterPro"/>
</dbReference>
<accession>A0A1H0HJS5</accession>
<evidence type="ECO:0000313" key="4">
    <source>
        <dbReference type="EMBL" id="SDO19456.1"/>
    </source>
</evidence>
<keyword evidence="5" id="KW-1185">Reference proteome</keyword>
<protein>
    <submittedName>
        <fullName evidence="4">Ribosomal protein S18 acetylase RimI</fullName>
    </submittedName>
</protein>
<dbReference type="Gene3D" id="3.40.630.30">
    <property type="match status" value="1"/>
</dbReference>
<evidence type="ECO:0000313" key="5">
    <source>
        <dbReference type="Proteomes" id="UP000183200"/>
    </source>
</evidence>
<dbReference type="EMBL" id="FNGY01000012">
    <property type="protein sequence ID" value="SDO19456.1"/>
    <property type="molecule type" value="Genomic_DNA"/>
</dbReference>
<gene>
    <name evidence="4" type="ORF">SAMN05421820_112171</name>
</gene>
<name>A0A1H0HJS5_9SPHI</name>
<reference evidence="5" key="1">
    <citation type="submission" date="2016-10" db="EMBL/GenBank/DDBJ databases">
        <authorList>
            <person name="Varghese N."/>
            <person name="Submissions S."/>
        </authorList>
    </citation>
    <scope>NUCLEOTIDE SEQUENCE [LARGE SCALE GENOMIC DNA]</scope>
    <source>
        <strain evidence="5">DSM 19110</strain>
    </source>
</reference>
<dbReference type="InterPro" id="IPR016181">
    <property type="entry name" value="Acyl_CoA_acyltransferase"/>
</dbReference>
<dbReference type="PROSITE" id="PS51186">
    <property type="entry name" value="GNAT"/>
    <property type="match status" value="1"/>
</dbReference>
<evidence type="ECO:0000259" key="3">
    <source>
        <dbReference type="PROSITE" id="PS51186"/>
    </source>
</evidence>
<organism evidence="4 5">
    <name type="scientific">Pedobacter steynii</name>
    <dbReference type="NCBI Taxonomy" id="430522"/>
    <lineage>
        <taxon>Bacteria</taxon>
        <taxon>Pseudomonadati</taxon>
        <taxon>Bacteroidota</taxon>
        <taxon>Sphingobacteriia</taxon>
        <taxon>Sphingobacteriales</taxon>
        <taxon>Sphingobacteriaceae</taxon>
        <taxon>Pedobacter</taxon>
    </lineage>
</organism>
<dbReference type="AlphaFoldDB" id="A0A1H0HJS5"/>
<dbReference type="SUPFAM" id="SSF55729">
    <property type="entry name" value="Acyl-CoA N-acyltransferases (Nat)"/>
    <property type="match status" value="1"/>
</dbReference>
<feature type="domain" description="N-acetyltransferase" evidence="3">
    <location>
        <begin position="4"/>
        <end position="153"/>
    </location>
</feature>
<dbReference type="OrthoDB" id="1450704at2"/>